<evidence type="ECO:0000256" key="4">
    <source>
        <dbReference type="ARBA" id="ARBA00022832"/>
    </source>
</evidence>
<dbReference type="EMBL" id="LN609528">
    <property type="protein sequence ID" value="CEF65278.1"/>
    <property type="molecule type" value="Genomic_DNA"/>
</dbReference>
<dbReference type="WBParaSite" id="SRAE_1000353100.1">
    <property type="protein sequence ID" value="SRAE_1000353100.1"/>
    <property type="gene ID" value="WBGene00260148"/>
</dbReference>
<gene>
    <name evidence="9 11 12" type="ORF">SRAE_1000353100</name>
</gene>
<comment type="catalytic activity">
    <reaction evidence="6">
        <text>a long-chain fatty acid + ATP + CoA = a long-chain fatty acyl-CoA + AMP + diphosphate</text>
        <dbReference type="Rhea" id="RHEA:15421"/>
        <dbReference type="ChEBI" id="CHEBI:30616"/>
        <dbReference type="ChEBI" id="CHEBI:33019"/>
        <dbReference type="ChEBI" id="CHEBI:57287"/>
        <dbReference type="ChEBI" id="CHEBI:57560"/>
        <dbReference type="ChEBI" id="CHEBI:83139"/>
        <dbReference type="ChEBI" id="CHEBI:456215"/>
        <dbReference type="EC" id="6.2.1.3"/>
    </reaction>
    <physiologicalReaction direction="left-to-right" evidence="6">
        <dbReference type="Rhea" id="RHEA:15422"/>
    </physiologicalReaction>
</comment>
<keyword evidence="4" id="KW-0443">Lipid metabolism</keyword>
<dbReference type="GO" id="GO:0005811">
    <property type="term" value="C:lipid droplet"/>
    <property type="evidence" value="ECO:0007669"/>
    <property type="project" value="TreeGrafter"/>
</dbReference>
<evidence type="ECO:0000259" key="8">
    <source>
        <dbReference type="Pfam" id="PF00501"/>
    </source>
</evidence>
<dbReference type="InterPro" id="IPR042099">
    <property type="entry name" value="ANL_N_sf"/>
</dbReference>
<organism evidence="9">
    <name type="scientific">Strongyloides ratti</name>
    <name type="common">Parasitic roundworm</name>
    <dbReference type="NCBI Taxonomy" id="34506"/>
    <lineage>
        <taxon>Eukaryota</taxon>
        <taxon>Metazoa</taxon>
        <taxon>Ecdysozoa</taxon>
        <taxon>Nematoda</taxon>
        <taxon>Chromadorea</taxon>
        <taxon>Rhabditida</taxon>
        <taxon>Tylenchina</taxon>
        <taxon>Panagrolaimomorpha</taxon>
        <taxon>Strongyloidoidea</taxon>
        <taxon>Strongyloididae</taxon>
        <taxon>Strongyloides</taxon>
    </lineage>
</organism>
<reference evidence="11" key="2">
    <citation type="submission" date="2020-12" db="UniProtKB">
        <authorList>
            <consortium name="WormBaseParasite"/>
        </authorList>
    </citation>
    <scope>IDENTIFICATION</scope>
</reference>
<evidence type="ECO:0000256" key="5">
    <source>
        <dbReference type="ARBA" id="ARBA00022840"/>
    </source>
</evidence>
<name>A0A090LAZ4_STRRB</name>
<proteinExistence type="inferred from homology"/>
<dbReference type="PANTHER" id="PTHR43272">
    <property type="entry name" value="LONG-CHAIN-FATTY-ACID--COA LIGASE"/>
    <property type="match status" value="1"/>
</dbReference>
<dbReference type="PANTHER" id="PTHR43272:SF83">
    <property type="entry name" value="ACYL-COA SYNTHETASE LONG-CHAIN, ISOFORM J"/>
    <property type="match status" value="1"/>
</dbReference>
<sequence>MLKKVVKFKCLDRKNYIHISSQVNKSMTYNHTPTAHEKIHKYHKILLRSEEITKKDVPMLTKTCLNITKKCFALADIITHIPNIILEKEKNQIKLSRKKKSIKIEEDDFCKIFSNPKNKNGNIVESSFQNITTLDKYIDYSFKKFSNQKLLGERKIEKIYEYKDNYGIKTKLIEQSSYEWETYDDVYNNIQKIRSGLKKFGLKKGDKVLFYSDTRKEVLTTMLACIKEGIIVSTYSPNMSLKEINTVLNDLNVNTIITEEAQFDKLVKICQYSKKINQIVYFKDKHRLSKHGSNKPVKINERKLIPTKIVEKIKTILPYDEFLNYSPINKPLENVNIEKNDISFICYTSGTTSQPKGCTLTHSNLISNIVGIKNEICFNHSNPTYVAYLPLSYIFEICGELLCLGKGVRIGYSTTTTLTKKSMKVIPGTNGDLDVLKPTIVPSVPTMLNRFKRAVCEELMKKSELEQKLFTLCYNRKLNRKMKGLSTPILDKTIFKITSSFLGGKVNTIICGGAPLDKDLQRFCQIISNSTFIQGYGATEGCAVALSSPDDITTGNVGGPTITTNFMITNWNEGGYDIKNNEGELLISGPCVINNYYKNYNDESFVKRNGIKWFKTGDIVKIRNDGAIMVIGRKKEFIKNANGEFISLNKIEKTLLNCIYVKQICVIVNPKLDYTSAIVVINKDAIKKLGEKVELKENIINLCKNKLIRSTVVYTFEEEFKEILAKYEIPRKVILVSETFNQENGMLTSSGKLRRKVIEEFYKNIIELSYTPYKDELIEPEHLNENYIEQKKR</sequence>
<dbReference type="AlphaFoldDB" id="A0A090LAZ4"/>
<evidence type="ECO:0000313" key="11">
    <source>
        <dbReference type="WBParaSite" id="SRAE_1000353100.1"/>
    </source>
</evidence>
<evidence type="ECO:0000256" key="3">
    <source>
        <dbReference type="ARBA" id="ARBA00022741"/>
    </source>
</evidence>
<dbReference type="Pfam" id="PF00501">
    <property type="entry name" value="AMP-binding"/>
    <property type="match status" value="1"/>
</dbReference>
<keyword evidence="2 9" id="KW-0436">Ligase</keyword>
<dbReference type="OMA" id="MINDEIW"/>
<dbReference type="Proteomes" id="UP000035682">
    <property type="component" value="Unplaced"/>
</dbReference>
<keyword evidence="3" id="KW-0547">Nucleotide-binding</keyword>
<feature type="domain" description="AMP-dependent synthetase/ligase" evidence="8">
    <location>
        <begin position="169"/>
        <end position="597"/>
    </location>
</feature>
<dbReference type="GO" id="GO:0005886">
    <property type="term" value="C:plasma membrane"/>
    <property type="evidence" value="ECO:0007669"/>
    <property type="project" value="TreeGrafter"/>
</dbReference>
<protein>
    <recommendedName>
        <fullName evidence="7">long-chain-fatty-acid--CoA ligase</fullName>
        <ecNumber evidence="7">6.2.1.3</ecNumber>
    </recommendedName>
</protein>
<evidence type="ECO:0000313" key="9">
    <source>
        <dbReference type="EMBL" id="CEF65278.1"/>
    </source>
</evidence>
<evidence type="ECO:0000256" key="7">
    <source>
        <dbReference type="ARBA" id="ARBA00026121"/>
    </source>
</evidence>
<dbReference type="Gene3D" id="3.40.50.12780">
    <property type="entry name" value="N-terminal domain of ligase-like"/>
    <property type="match status" value="1"/>
</dbReference>
<evidence type="ECO:0000256" key="2">
    <source>
        <dbReference type="ARBA" id="ARBA00022598"/>
    </source>
</evidence>
<dbReference type="CTD" id="36377643"/>
<dbReference type="EC" id="6.2.1.3" evidence="7"/>
<keyword evidence="5" id="KW-0067">ATP-binding</keyword>
<dbReference type="GO" id="GO:0005783">
    <property type="term" value="C:endoplasmic reticulum"/>
    <property type="evidence" value="ECO:0007669"/>
    <property type="project" value="TreeGrafter"/>
</dbReference>
<evidence type="ECO:0000256" key="6">
    <source>
        <dbReference type="ARBA" id="ARBA00024484"/>
    </source>
</evidence>
<dbReference type="OrthoDB" id="1700726at2759"/>
<keyword evidence="4" id="KW-0276">Fatty acid metabolism</keyword>
<evidence type="ECO:0000313" key="10">
    <source>
        <dbReference type="Proteomes" id="UP000035682"/>
    </source>
</evidence>
<dbReference type="SUPFAM" id="SSF56801">
    <property type="entry name" value="Acetyl-CoA synthetase-like"/>
    <property type="match status" value="1"/>
</dbReference>
<evidence type="ECO:0000256" key="1">
    <source>
        <dbReference type="ARBA" id="ARBA00006432"/>
    </source>
</evidence>
<dbReference type="GeneID" id="36377643"/>
<dbReference type="RefSeq" id="XP_024504479.1">
    <property type="nucleotide sequence ID" value="XM_024650732.1"/>
</dbReference>
<dbReference type="GO" id="GO:0004467">
    <property type="term" value="F:long-chain fatty acid-CoA ligase activity"/>
    <property type="evidence" value="ECO:0007669"/>
    <property type="project" value="UniProtKB-EC"/>
</dbReference>
<dbReference type="GO" id="GO:0005524">
    <property type="term" value="F:ATP binding"/>
    <property type="evidence" value="ECO:0007669"/>
    <property type="project" value="UniProtKB-KW"/>
</dbReference>
<dbReference type="InterPro" id="IPR045851">
    <property type="entry name" value="AMP-bd_C_sf"/>
</dbReference>
<evidence type="ECO:0000313" key="12">
    <source>
        <dbReference type="WormBase" id="SRAE_1000353100"/>
    </source>
</evidence>
<dbReference type="GO" id="GO:0035336">
    <property type="term" value="P:long-chain fatty-acyl-CoA metabolic process"/>
    <property type="evidence" value="ECO:0007669"/>
    <property type="project" value="TreeGrafter"/>
</dbReference>
<accession>A0A090LAZ4</accession>
<dbReference type="PROSITE" id="PS00455">
    <property type="entry name" value="AMP_BINDING"/>
    <property type="match status" value="1"/>
</dbReference>
<keyword evidence="10" id="KW-1185">Reference proteome</keyword>
<dbReference type="STRING" id="34506.A0A090LAZ4"/>
<dbReference type="InterPro" id="IPR000873">
    <property type="entry name" value="AMP-dep_synth/lig_dom"/>
</dbReference>
<reference evidence="9 10" key="1">
    <citation type="submission" date="2014-09" db="EMBL/GenBank/DDBJ databases">
        <authorList>
            <person name="Martin A.A."/>
        </authorList>
    </citation>
    <scope>NUCLEOTIDE SEQUENCE</scope>
    <source>
        <strain evidence="10">ED321</strain>
        <strain evidence="9">ED321 Heterogonic</strain>
    </source>
</reference>
<dbReference type="Gene3D" id="3.30.300.30">
    <property type="match status" value="1"/>
</dbReference>
<dbReference type="InterPro" id="IPR020845">
    <property type="entry name" value="AMP-binding_CS"/>
</dbReference>
<dbReference type="WormBase" id="SRAE_1000353100">
    <property type="protein sequence ID" value="SRP06493"/>
    <property type="gene ID" value="WBGene00260148"/>
</dbReference>
<comment type="similarity">
    <text evidence="1">Belongs to the ATP-dependent AMP-binding enzyme family.</text>
</comment>